<evidence type="ECO:0000313" key="1">
    <source>
        <dbReference type="EMBL" id="AIC16056.1"/>
    </source>
</evidence>
<dbReference type="SUPFAM" id="SSF69318">
    <property type="entry name" value="Integrin alpha N-terminal domain"/>
    <property type="match status" value="1"/>
</dbReference>
<evidence type="ECO:0008006" key="3">
    <source>
        <dbReference type="Google" id="ProtNLM"/>
    </source>
</evidence>
<name>A0A060HRB0_9ARCH</name>
<gene>
    <name evidence="1" type="ORF">NVIE_017950</name>
</gene>
<evidence type="ECO:0000313" key="2">
    <source>
        <dbReference type="Proteomes" id="UP000027093"/>
    </source>
</evidence>
<dbReference type="AlphaFoldDB" id="A0A060HRB0"/>
<reference evidence="1 2" key="1">
    <citation type="journal article" date="2014" name="Int. J. Syst. Evol. Microbiol.">
        <title>Nitrososphaera viennensis gen. nov., sp. nov., an aerobic and mesophilic, ammonia-oxidizing archaeon from soil and a member of the archaeal phylum Thaumarchaeota.</title>
        <authorList>
            <person name="Stieglmeier M."/>
            <person name="Klingl A."/>
            <person name="Alves R.J."/>
            <person name="Rittmann S.K."/>
            <person name="Melcher M."/>
            <person name="Leisch N."/>
            <person name="Schleper C."/>
        </authorList>
    </citation>
    <scope>NUCLEOTIDE SEQUENCE [LARGE SCALE GENOMIC DNA]</scope>
    <source>
        <strain evidence="1">EN76</strain>
    </source>
</reference>
<dbReference type="EMBL" id="CP007536">
    <property type="protein sequence ID" value="AIC16056.1"/>
    <property type="molecule type" value="Genomic_DNA"/>
</dbReference>
<organism evidence="1 2">
    <name type="scientific">Nitrososphaera viennensis EN76</name>
    <dbReference type="NCBI Taxonomy" id="926571"/>
    <lineage>
        <taxon>Archaea</taxon>
        <taxon>Nitrososphaerota</taxon>
        <taxon>Nitrososphaeria</taxon>
        <taxon>Nitrososphaerales</taxon>
        <taxon>Nitrososphaeraceae</taxon>
        <taxon>Nitrososphaera</taxon>
    </lineage>
</organism>
<accession>A0A060HRB0</accession>
<protein>
    <recommendedName>
        <fullName evidence="3">VCBS repeat-containing protein</fullName>
    </recommendedName>
</protein>
<dbReference type="HOGENOM" id="CLU_856868_0_0_2"/>
<dbReference type="Gene3D" id="2.130.10.130">
    <property type="entry name" value="Integrin alpha, N-terminal"/>
    <property type="match status" value="1"/>
</dbReference>
<sequence length="327" mass="34918">MMNIRKKSAMPAIIVSMMIVSSTLSLAATQGPNLAAAQSPPPPSSSSPDLFAFKKSNTQTNSTEVYVVSGTNPQQLLLQTGTALPETDETYEFAVDDWNHDGTADVVAIKMSNTGTNSTELQILDGASNFTSFLVQTGTALPETDETYDFGFDDWNSDGTSDLVAIKMSNTETNSTEIQVLNGASNFTAFLVQTGTALPQAGEEFDFAVDDWNNDGTADVVAIKMSNTGTNSTEIQVVSGANPQEFLVQTGTVLPQADEEFDFAADDWNSDGTSDLVAIKIGDTDTNSTELDIVSGASPLEFLVQTGTALPETDDTYDFDTWKAQQQ</sequence>
<dbReference type="Proteomes" id="UP000027093">
    <property type="component" value="Chromosome"/>
</dbReference>
<dbReference type="InterPro" id="IPR028994">
    <property type="entry name" value="Integrin_alpha_N"/>
</dbReference>
<keyword evidence="2" id="KW-1185">Reference proteome</keyword>
<proteinExistence type="predicted"/>
<dbReference type="KEGG" id="nvn:NVIE_017950"/>